<keyword evidence="1" id="KW-0812">Transmembrane</keyword>
<feature type="transmembrane region" description="Helical" evidence="1">
    <location>
        <begin position="6"/>
        <end position="27"/>
    </location>
</feature>
<evidence type="ECO:0000313" key="3">
    <source>
        <dbReference type="Proteomes" id="UP001305521"/>
    </source>
</evidence>
<dbReference type="Proteomes" id="UP001305521">
    <property type="component" value="Chromosome"/>
</dbReference>
<reference evidence="2 3" key="1">
    <citation type="submission" date="2023-11" db="EMBL/GenBank/DDBJ databases">
        <title>Arctic aerobic anoxygenic photoheterotroph Sediminicoccus rosea KRV36 adapts its photosynthesis to long days of polar summer.</title>
        <authorList>
            <person name="Tomasch J."/>
            <person name="Kopejtka K."/>
            <person name="Bily T."/>
            <person name="Gardiner A.T."/>
            <person name="Gardian Z."/>
            <person name="Shivaramu S."/>
            <person name="Koblizek M."/>
            <person name="Engelhardt F."/>
            <person name="Kaftan D."/>
        </authorList>
    </citation>
    <scope>NUCLEOTIDE SEQUENCE [LARGE SCALE GENOMIC DNA]</scope>
    <source>
        <strain evidence="2 3">R-30</strain>
    </source>
</reference>
<organism evidence="2 3">
    <name type="scientific">Sediminicoccus rosea</name>
    <dbReference type="NCBI Taxonomy" id="1225128"/>
    <lineage>
        <taxon>Bacteria</taxon>
        <taxon>Pseudomonadati</taxon>
        <taxon>Pseudomonadota</taxon>
        <taxon>Alphaproteobacteria</taxon>
        <taxon>Acetobacterales</taxon>
        <taxon>Roseomonadaceae</taxon>
        <taxon>Sediminicoccus</taxon>
    </lineage>
</organism>
<keyword evidence="3" id="KW-1185">Reference proteome</keyword>
<dbReference type="EMBL" id="CP137852">
    <property type="protein sequence ID" value="WPB83826.1"/>
    <property type="molecule type" value="Genomic_DNA"/>
</dbReference>
<dbReference type="RefSeq" id="WP_318647783.1">
    <property type="nucleotide sequence ID" value="NZ_CP137852.1"/>
</dbReference>
<protein>
    <submittedName>
        <fullName evidence="2">Uncharacterized protein</fullName>
    </submittedName>
</protein>
<keyword evidence="1" id="KW-1133">Transmembrane helix</keyword>
<keyword evidence="1" id="KW-0472">Membrane</keyword>
<accession>A0ABZ0PEW4</accession>
<gene>
    <name evidence="2" type="ORF">R9Z33_17130</name>
</gene>
<evidence type="ECO:0000256" key="1">
    <source>
        <dbReference type="SAM" id="Phobius"/>
    </source>
</evidence>
<sequence>MDDSFRFHDLLLALSPVLALLWLWGLARVLRDLRRRDVPGPDLSRCGLPRRSPSAVPSLWWLARRRSHPQRGLVLR</sequence>
<evidence type="ECO:0000313" key="2">
    <source>
        <dbReference type="EMBL" id="WPB83826.1"/>
    </source>
</evidence>
<proteinExistence type="predicted"/>
<name>A0ABZ0PEW4_9PROT</name>